<dbReference type="Pfam" id="PF12951">
    <property type="entry name" value="PATR"/>
    <property type="match status" value="2"/>
</dbReference>
<evidence type="ECO:0000313" key="5">
    <source>
        <dbReference type="Proteomes" id="UP000822862"/>
    </source>
</evidence>
<reference evidence="4 5" key="1">
    <citation type="submission" date="2020-01" db="EMBL/GenBank/DDBJ databases">
        <authorList>
            <person name="Sixt B."/>
            <person name="Schulz F."/>
            <person name="Kostanjsek R."/>
            <person name="Koestlbacher S."/>
            <person name="Collingro A."/>
            <person name="Toenshoff E."/>
            <person name="Horn M."/>
        </authorList>
    </citation>
    <scope>NUCLEOTIDE SEQUENCE [LARGE SCALE GENOMIC DNA]</scope>
    <source>
        <strain evidence="4 5">15C</strain>
    </source>
</reference>
<dbReference type="Gene3D" id="2.40.128.130">
    <property type="entry name" value="Autotransporter beta-domain"/>
    <property type="match status" value="1"/>
</dbReference>
<evidence type="ECO:0000256" key="2">
    <source>
        <dbReference type="SAM" id="SignalP"/>
    </source>
</evidence>
<accession>A0ABX8YZ27</accession>
<organism evidence="4 5">
    <name type="scientific">Candidatus Rhabdochlamydia porcellionis</name>
    <dbReference type="NCBI Taxonomy" id="225148"/>
    <lineage>
        <taxon>Bacteria</taxon>
        <taxon>Pseudomonadati</taxon>
        <taxon>Chlamydiota</taxon>
        <taxon>Chlamydiia</taxon>
        <taxon>Parachlamydiales</taxon>
        <taxon>Candidatus Rhabdochlamydiaceae</taxon>
        <taxon>Candidatus Rhabdochlamydia</taxon>
    </lineage>
</organism>
<name>A0ABX8YZ27_9BACT</name>
<evidence type="ECO:0000259" key="3">
    <source>
        <dbReference type="PROSITE" id="PS51208"/>
    </source>
</evidence>
<proteinExistence type="predicted"/>
<feature type="chain" id="PRO_5045226955" evidence="2">
    <location>
        <begin position="20"/>
        <end position="769"/>
    </location>
</feature>
<dbReference type="RefSeq" id="WP_220716072.1">
    <property type="nucleotide sequence ID" value="NZ_CP075585.1"/>
</dbReference>
<gene>
    <name evidence="4" type="ORF">RHAB15C_0000488</name>
</gene>
<dbReference type="Proteomes" id="UP000822862">
    <property type="component" value="Chromosome"/>
</dbReference>
<dbReference type="SMART" id="SM00869">
    <property type="entry name" value="Autotransporter"/>
    <property type="match status" value="1"/>
</dbReference>
<keyword evidence="5" id="KW-1185">Reference proteome</keyword>
<dbReference type="NCBIfam" id="TIGR02601">
    <property type="entry name" value="autotrns_rpt"/>
    <property type="match status" value="2"/>
</dbReference>
<dbReference type="InterPro" id="IPR036709">
    <property type="entry name" value="Autotransporte_beta_dom_sf"/>
</dbReference>
<protein>
    <submittedName>
        <fullName evidence="4">Autotransporter beta-domain</fullName>
    </submittedName>
</protein>
<dbReference type="InterPro" id="IPR005546">
    <property type="entry name" value="Autotransporte_beta"/>
</dbReference>
<sequence length="769" mass="82170">MRVITIIILSALSFSPLWAVDFQVTSNQDAGPGSLRQAITDFNASSGTNTITFNFDSDVEIIFLNSNLPLITRQGTIIVSTQTHLIIDGTAGPYRIFGANSPVDVSIELPFFFSSLNLSGLIDGSGALIGTDLGSLTLSGINTYTGETVINSGLRLDLAGTGILNSVSEVVLNDLSRLDISNITTPAQTIAALRGSGDPTVLLGSKNLIVNQAISTTYPGLIQGTGSFTKQGSGILTLAGNSPDFHGGVVVDGGTLLINGFLGGGANTIAVSPNAILGGSGILAGTVTNSGSVQPGNSIGTLTINGNYTQNASGELVVEINEAGAADLLDVTGTATLGGTLQVDPEPGLYLEGTTYTFLTAGSVVGQFSSTSSTRSLNYAINYFPTQAQLLILGSSILLPARPNGNAGSVADYLFCSSFDFANTDLDTVAEALLILPTDQYAQALNKLTPSQFGAFALNELENNFSIANSFFIRVNQRSYCYNTCDSTNIWVNPIGLVHSQNNRSQISQEATGFINHTYGVVGGVDHVLNNDWKLGFGLGYSCSHLRWKDQVGKAKSDSGYLGPRIGYDCERFYFDLLVLAAGSFYDVDRKIVFPGIDRTASSHPITWDLSEIALIGFRLQPFCGFFIQPEILLDQLNVFQESFHEKGADSINLAVKRKYIAFLRSLANLKFVKKWTFCSMCLAPSVNVGWLRTTPLTGRHYTAKFRKGTFCEPNFSVTSFSEVVDQILVSGQFLLSSQGGFSMSLGYDGRFGYGSKVNEINLDLDWSF</sequence>
<dbReference type="PROSITE" id="PS51208">
    <property type="entry name" value="AUTOTRANSPORTER"/>
    <property type="match status" value="1"/>
</dbReference>
<dbReference type="Pfam" id="PF03797">
    <property type="entry name" value="Autotransporter"/>
    <property type="match status" value="1"/>
</dbReference>
<evidence type="ECO:0000256" key="1">
    <source>
        <dbReference type="ARBA" id="ARBA00022729"/>
    </source>
</evidence>
<dbReference type="SUPFAM" id="SSF51126">
    <property type="entry name" value="Pectin lyase-like"/>
    <property type="match status" value="1"/>
</dbReference>
<dbReference type="InterPro" id="IPR013425">
    <property type="entry name" value="Autotrns_rpt"/>
</dbReference>
<evidence type="ECO:0000313" key="4">
    <source>
        <dbReference type="EMBL" id="QZA58611.1"/>
    </source>
</evidence>
<dbReference type="InterPro" id="IPR011050">
    <property type="entry name" value="Pectin_lyase_fold/virulence"/>
</dbReference>
<dbReference type="EMBL" id="CP075585">
    <property type="protein sequence ID" value="QZA58611.1"/>
    <property type="molecule type" value="Genomic_DNA"/>
</dbReference>
<dbReference type="SUPFAM" id="SSF103515">
    <property type="entry name" value="Autotransporter"/>
    <property type="match status" value="1"/>
</dbReference>
<feature type="domain" description="Autotransporter" evidence="3">
    <location>
        <begin position="483"/>
        <end position="769"/>
    </location>
</feature>
<keyword evidence="1 2" id="KW-0732">Signal</keyword>
<reference evidence="4 5" key="2">
    <citation type="submission" date="2021-05" db="EMBL/GenBank/DDBJ databases">
        <title>Ecology and evolution of chlamydial symbionts of arthropods.</title>
        <authorList>
            <person name="Halter T."/>
            <person name="Sixt B.S."/>
            <person name="Toenshoff E.R."/>
            <person name="Koestlbacher S."/>
            <person name="Schulz F."/>
            <person name="Kostanjsek R."/>
            <person name="Collingro A."/>
            <person name="Hendrickx F."/>
            <person name="Horn M."/>
        </authorList>
    </citation>
    <scope>NUCLEOTIDE SEQUENCE [LARGE SCALE GENOMIC DNA]</scope>
    <source>
        <strain evidence="4 5">15C</strain>
    </source>
</reference>
<feature type="signal peptide" evidence="2">
    <location>
        <begin position="1"/>
        <end position="19"/>
    </location>
</feature>